<dbReference type="InterPro" id="IPR003399">
    <property type="entry name" value="Mce/MlaD"/>
</dbReference>
<sequence length="316" mass="34307">MENRSHALMAGFFTIALLVLATVLAIWLGRDKIKRVPYEVVTKTAVSGLNLQAAVRYKGIKVGNVTDIDFDDKNPGQIILRLEIIPDAPVTSSTFATLGYQGVTGIAFVQLDDDGSSKQLLVADGAEVNADAPPRIPMRPGMMQNLEQRGQAILTQTEELTRRLNKLFDPDNQKSLMTAIDNFGKASAAWKALPEKFDPTLARLPELAEQAKATLKSVNVLATDASKLSNNLNQFASNLQAADGPLARFNQAMDRVSDSLIIDTLPRVQTLTTETRATMRSINRVSESLNDRPQSLLFGPPVQTPGPGEPGFVAPK</sequence>
<comment type="caution">
    <text evidence="3">The sequence shown here is derived from an EMBL/GenBank/DDBJ whole genome shotgun (WGS) entry which is preliminary data.</text>
</comment>
<evidence type="ECO:0000256" key="1">
    <source>
        <dbReference type="SAM" id="MobiDB-lite"/>
    </source>
</evidence>
<organism evidence="3 4">
    <name type="scientific">Undibacterium hunanense</name>
    <dbReference type="NCBI Taxonomy" id="2762292"/>
    <lineage>
        <taxon>Bacteria</taxon>
        <taxon>Pseudomonadati</taxon>
        <taxon>Pseudomonadota</taxon>
        <taxon>Betaproteobacteria</taxon>
        <taxon>Burkholderiales</taxon>
        <taxon>Oxalobacteraceae</taxon>
        <taxon>Undibacterium</taxon>
    </lineage>
</organism>
<feature type="region of interest" description="Disordered" evidence="1">
    <location>
        <begin position="290"/>
        <end position="316"/>
    </location>
</feature>
<proteinExistence type="predicted"/>
<reference evidence="3 4" key="1">
    <citation type="submission" date="2020-08" db="EMBL/GenBank/DDBJ databases">
        <title>Novel species isolated from subtropical streams in China.</title>
        <authorList>
            <person name="Lu H."/>
        </authorList>
    </citation>
    <scope>NUCLEOTIDE SEQUENCE [LARGE SCALE GENOMIC DNA]</scope>
    <source>
        <strain evidence="3 4">CY18W</strain>
    </source>
</reference>
<evidence type="ECO:0000259" key="2">
    <source>
        <dbReference type="Pfam" id="PF02470"/>
    </source>
</evidence>
<feature type="domain" description="Mce/MlaD" evidence="2">
    <location>
        <begin position="38"/>
        <end position="112"/>
    </location>
</feature>
<keyword evidence="4" id="KW-1185">Reference proteome</keyword>
<dbReference type="Proteomes" id="UP000650424">
    <property type="component" value="Unassembled WGS sequence"/>
</dbReference>
<dbReference type="PANTHER" id="PTHR36698:SF2">
    <property type="entry name" value="MCE_MLAD DOMAIN-CONTAINING PROTEIN"/>
    <property type="match status" value="1"/>
</dbReference>
<evidence type="ECO:0000313" key="4">
    <source>
        <dbReference type="Proteomes" id="UP000650424"/>
    </source>
</evidence>
<evidence type="ECO:0000313" key="3">
    <source>
        <dbReference type="EMBL" id="MBC3920523.1"/>
    </source>
</evidence>
<dbReference type="RefSeq" id="WP_186950141.1">
    <property type="nucleotide sequence ID" value="NZ_JACOGF010000016.1"/>
</dbReference>
<protein>
    <submittedName>
        <fullName evidence="3">MCE family protein</fullName>
    </submittedName>
</protein>
<accession>A0ABR6ZXD3</accession>
<gene>
    <name evidence="3" type="ORF">H8L32_23870</name>
</gene>
<dbReference type="EMBL" id="JACOGF010000016">
    <property type="protein sequence ID" value="MBC3920523.1"/>
    <property type="molecule type" value="Genomic_DNA"/>
</dbReference>
<dbReference type="PANTHER" id="PTHR36698">
    <property type="entry name" value="BLL5892 PROTEIN"/>
    <property type="match status" value="1"/>
</dbReference>
<dbReference type="Pfam" id="PF02470">
    <property type="entry name" value="MlaD"/>
    <property type="match status" value="1"/>
</dbReference>
<name>A0ABR6ZXD3_9BURK</name>